<protein>
    <submittedName>
        <fullName evidence="1">Uncharacterized protein</fullName>
    </submittedName>
</protein>
<accession>A0ABP3UBF3</accession>
<dbReference type="EMBL" id="BAAAGE010000004">
    <property type="protein sequence ID" value="GAA0729213.1"/>
    <property type="molecule type" value="Genomic_DNA"/>
</dbReference>
<dbReference type="Proteomes" id="UP001501758">
    <property type="component" value="Unassembled WGS sequence"/>
</dbReference>
<sequence length="280" mass="31288">MINILNAQQLQTGIVQYPEYGVQFTIPNGWFGKEMNDGYAMQSQTETGLVMLIVNELKTINSLKEEFSKNIVEEGISLTPENNIEVKTNYVKRYYTGTADGQAVKVLAYGCLNPNGYGVTAMIMTRTNDFSDVHKSTLLKIKNSLKLTKPKVNESFNASICKRELSGKRLKHEKNTFSPGGVGGLSGSYSVTRIIDLCASGTFMYYGGSNVSVESENAHGYSGGTQDNQGEWEFKDEAGKVFLYLHYNNGESRYYHVTYGEDGGTYLDNTRYYRLNLKCN</sequence>
<keyword evidence="2" id="KW-1185">Reference proteome</keyword>
<evidence type="ECO:0000313" key="1">
    <source>
        <dbReference type="EMBL" id="GAA0729213.1"/>
    </source>
</evidence>
<organism evidence="1 2">
    <name type="scientific">Aquimarina litoralis</name>
    <dbReference type="NCBI Taxonomy" id="584605"/>
    <lineage>
        <taxon>Bacteria</taxon>
        <taxon>Pseudomonadati</taxon>
        <taxon>Bacteroidota</taxon>
        <taxon>Flavobacteriia</taxon>
        <taxon>Flavobacteriales</taxon>
        <taxon>Flavobacteriaceae</taxon>
        <taxon>Aquimarina</taxon>
    </lineage>
</organism>
<reference evidence="2" key="1">
    <citation type="journal article" date="2019" name="Int. J. Syst. Evol. Microbiol.">
        <title>The Global Catalogue of Microorganisms (GCM) 10K type strain sequencing project: providing services to taxonomists for standard genome sequencing and annotation.</title>
        <authorList>
            <consortium name="The Broad Institute Genomics Platform"/>
            <consortium name="The Broad Institute Genome Sequencing Center for Infectious Disease"/>
            <person name="Wu L."/>
            <person name="Ma J."/>
        </authorList>
    </citation>
    <scope>NUCLEOTIDE SEQUENCE [LARGE SCALE GENOMIC DNA]</scope>
    <source>
        <strain evidence="2">JCM 15974</strain>
    </source>
</reference>
<comment type="caution">
    <text evidence="1">The sequence shown here is derived from an EMBL/GenBank/DDBJ whole genome shotgun (WGS) entry which is preliminary data.</text>
</comment>
<name>A0ABP3UBF3_9FLAO</name>
<evidence type="ECO:0000313" key="2">
    <source>
        <dbReference type="Proteomes" id="UP001501758"/>
    </source>
</evidence>
<gene>
    <name evidence="1" type="ORF">GCM10009430_39170</name>
</gene>
<proteinExistence type="predicted"/>